<evidence type="ECO:0000313" key="12">
    <source>
        <dbReference type="Proteomes" id="UP000297948"/>
    </source>
</evidence>
<dbReference type="Gene3D" id="3.40.47.10">
    <property type="match status" value="1"/>
</dbReference>
<dbReference type="PANTHER" id="PTHR18919:SF107">
    <property type="entry name" value="ACETYL-COA ACETYLTRANSFERASE, CYTOSOLIC"/>
    <property type="match status" value="1"/>
</dbReference>
<feature type="active site" description="Proton acceptor" evidence="7">
    <location>
        <position position="383"/>
    </location>
</feature>
<evidence type="ECO:0000256" key="1">
    <source>
        <dbReference type="ARBA" id="ARBA00010982"/>
    </source>
</evidence>
<dbReference type="SUPFAM" id="SSF53901">
    <property type="entry name" value="Thiolase-like"/>
    <property type="match status" value="2"/>
</dbReference>
<dbReference type="PROSITE" id="PS00098">
    <property type="entry name" value="THIOLASE_1"/>
    <property type="match status" value="1"/>
</dbReference>
<evidence type="ECO:0000256" key="4">
    <source>
        <dbReference type="ARBA" id="ARBA00023315"/>
    </source>
</evidence>
<dbReference type="InterPro" id="IPR020610">
    <property type="entry name" value="Thiolase_AS"/>
</dbReference>
<dbReference type="Proteomes" id="UP000297948">
    <property type="component" value="Unassembled WGS sequence"/>
</dbReference>
<dbReference type="OrthoDB" id="1402717at2"/>
<keyword evidence="12" id="KW-1185">Reference proteome</keyword>
<dbReference type="PIRSF" id="PIRSF000429">
    <property type="entry name" value="Ac-CoA_Ac_transf"/>
    <property type="match status" value="1"/>
</dbReference>
<organism evidence="11 12">
    <name type="scientific">Streptomyces palmae</name>
    <dbReference type="NCBI Taxonomy" id="1701085"/>
    <lineage>
        <taxon>Bacteria</taxon>
        <taxon>Bacillati</taxon>
        <taxon>Actinomycetota</taxon>
        <taxon>Actinomycetes</taxon>
        <taxon>Kitasatosporales</taxon>
        <taxon>Streptomycetaceae</taxon>
        <taxon>Streptomyces</taxon>
    </lineage>
</organism>
<dbReference type="GO" id="GO:0003985">
    <property type="term" value="F:acetyl-CoA C-acetyltransferase activity"/>
    <property type="evidence" value="ECO:0007669"/>
    <property type="project" value="UniProtKB-EC"/>
</dbReference>
<evidence type="ECO:0000259" key="10">
    <source>
        <dbReference type="Pfam" id="PF02803"/>
    </source>
</evidence>
<dbReference type="AlphaFoldDB" id="A0A4Z0H9Q9"/>
<keyword evidence="4 8" id="KW-0012">Acyltransferase</keyword>
<dbReference type="InterPro" id="IPR020613">
    <property type="entry name" value="Thiolase_CS"/>
</dbReference>
<dbReference type="InterPro" id="IPR020617">
    <property type="entry name" value="Thiolase_C"/>
</dbReference>
<dbReference type="EMBL" id="SRID01000051">
    <property type="protein sequence ID" value="TGB14435.1"/>
    <property type="molecule type" value="Genomic_DNA"/>
</dbReference>
<evidence type="ECO:0000256" key="6">
    <source>
        <dbReference type="ARBA" id="ARBA00040529"/>
    </source>
</evidence>
<dbReference type="FunFam" id="3.40.47.10:FF:000010">
    <property type="entry name" value="Acetyl-CoA acetyltransferase (Thiolase)"/>
    <property type="match status" value="1"/>
</dbReference>
<feature type="domain" description="Thiolase N-terminal" evidence="9">
    <location>
        <begin position="8"/>
        <end position="266"/>
    </location>
</feature>
<evidence type="ECO:0000256" key="5">
    <source>
        <dbReference type="ARBA" id="ARBA00030755"/>
    </source>
</evidence>
<dbReference type="PROSITE" id="PS00099">
    <property type="entry name" value="THIOLASE_3"/>
    <property type="match status" value="1"/>
</dbReference>
<proteinExistence type="inferred from homology"/>
<dbReference type="NCBIfam" id="TIGR01930">
    <property type="entry name" value="AcCoA-C-Actrans"/>
    <property type="match status" value="1"/>
</dbReference>
<protein>
    <recommendedName>
        <fullName evidence="6">Probable acetyl-CoA acetyltransferase</fullName>
        <ecNumber evidence="2">2.3.1.9</ecNumber>
    </recommendedName>
    <alternativeName>
        <fullName evidence="5">Acetoacetyl-CoA thiolase</fullName>
    </alternativeName>
</protein>
<name>A0A4Z0H9Q9_9ACTN</name>
<evidence type="ECO:0000256" key="7">
    <source>
        <dbReference type="PIRSR" id="PIRSR000429-1"/>
    </source>
</evidence>
<dbReference type="RefSeq" id="WP_135338329.1">
    <property type="nucleotide sequence ID" value="NZ_JBHLTX010000025.1"/>
</dbReference>
<keyword evidence="3 8" id="KW-0808">Transferase</keyword>
<dbReference type="CDD" id="cd00751">
    <property type="entry name" value="thiolase"/>
    <property type="match status" value="1"/>
</dbReference>
<feature type="active site" description="Proton acceptor" evidence="7">
    <location>
        <position position="353"/>
    </location>
</feature>
<dbReference type="Pfam" id="PF02803">
    <property type="entry name" value="Thiolase_C"/>
    <property type="match status" value="1"/>
</dbReference>
<dbReference type="InterPro" id="IPR016039">
    <property type="entry name" value="Thiolase-like"/>
</dbReference>
<evidence type="ECO:0000256" key="3">
    <source>
        <dbReference type="ARBA" id="ARBA00022679"/>
    </source>
</evidence>
<evidence type="ECO:0000313" key="11">
    <source>
        <dbReference type="EMBL" id="TGB14435.1"/>
    </source>
</evidence>
<dbReference type="InterPro" id="IPR002155">
    <property type="entry name" value="Thiolase"/>
</dbReference>
<dbReference type="PANTHER" id="PTHR18919">
    <property type="entry name" value="ACETYL-COA C-ACYLTRANSFERASE"/>
    <property type="match status" value="1"/>
</dbReference>
<comment type="caution">
    <text evidence="11">The sequence shown here is derived from an EMBL/GenBank/DDBJ whole genome shotgun (WGS) entry which is preliminary data.</text>
</comment>
<gene>
    <name evidence="11" type="ORF">E4099_08375</name>
</gene>
<dbReference type="Pfam" id="PF00108">
    <property type="entry name" value="Thiolase_N"/>
    <property type="match status" value="1"/>
</dbReference>
<dbReference type="InterPro" id="IPR020615">
    <property type="entry name" value="Thiolase_acyl_enz_int_AS"/>
</dbReference>
<dbReference type="InterPro" id="IPR020616">
    <property type="entry name" value="Thiolase_N"/>
</dbReference>
<dbReference type="PROSITE" id="PS00737">
    <property type="entry name" value="THIOLASE_2"/>
    <property type="match status" value="1"/>
</dbReference>
<evidence type="ECO:0000259" key="9">
    <source>
        <dbReference type="Pfam" id="PF00108"/>
    </source>
</evidence>
<dbReference type="EC" id="2.3.1.9" evidence="2"/>
<sequence>MSDRIRDVYIVDAVRTPVGKYGGGLSRVRPDDLAAHVVRSLVERTPRLDPARIDDVYFGNANGAGEENRDVARMAVLLAGLPVSVPGTTVNRLCASGLEAVVQAARAIAVGDARVVLAGGVESMSRAPWVLPKPERAFPAGHQELYSTTLGWRMTNPAMPPEWTVALGEGAELIADKHGIDRAAQDAYALDSHRKAAAAWQRGAYDAEVVALPGTDLARDETIRDSTSMEALAKLKPAFRDGGTVTAGNASPLNDGAAALLLCDEEGLRETGREPLARIGASAVTGIEPQLFGLGPVEAVRRALAKAGRSFEELAAVELNEAFAAQVLGCLAAWPELDPAKVNPRGGAIAIGHPLGASGARLVGAVAHQLAARGSGTGLATLCIGVGQGQALVLER</sequence>
<accession>A0A4Z0H9Q9</accession>
<feature type="active site" description="Acyl-thioester intermediate" evidence="7">
    <location>
        <position position="94"/>
    </location>
</feature>
<evidence type="ECO:0000256" key="8">
    <source>
        <dbReference type="RuleBase" id="RU003557"/>
    </source>
</evidence>
<comment type="similarity">
    <text evidence="1 8">Belongs to the thiolase-like superfamily. Thiolase family.</text>
</comment>
<reference evidence="11 12" key="1">
    <citation type="submission" date="2019-03" db="EMBL/GenBank/DDBJ databases">
        <authorList>
            <person name="Gonzalez-Pimentel J.L."/>
        </authorList>
    </citation>
    <scope>NUCLEOTIDE SEQUENCE [LARGE SCALE GENOMIC DNA]</scope>
    <source>
        <strain evidence="11 12">JCM 31289</strain>
    </source>
</reference>
<feature type="domain" description="Thiolase C-terminal" evidence="10">
    <location>
        <begin position="274"/>
        <end position="396"/>
    </location>
</feature>
<evidence type="ECO:0000256" key="2">
    <source>
        <dbReference type="ARBA" id="ARBA00012705"/>
    </source>
</evidence>